<dbReference type="RefSeq" id="WP_122982562.1">
    <property type="nucleotide sequence ID" value="NZ_BOMX01000014.1"/>
</dbReference>
<name>A0A561WPE0_ACTTI</name>
<reference evidence="1 2" key="1">
    <citation type="submission" date="2019-06" db="EMBL/GenBank/DDBJ databases">
        <title>Sequencing the genomes of 1000 actinobacteria strains.</title>
        <authorList>
            <person name="Klenk H.-P."/>
        </authorList>
    </citation>
    <scope>NUCLEOTIDE SEQUENCE [LARGE SCALE GENOMIC DNA]</scope>
    <source>
        <strain evidence="1 2">DSM 43866</strain>
    </source>
</reference>
<dbReference type="Gene3D" id="3.30.70.2970">
    <property type="entry name" value="Protein of unknown function (DUF541), domain 2"/>
    <property type="match status" value="1"/>
</dbReference>
<dbReference type="AlphaFoldDB" id="A0A561WPE0"/>
<evidence type="ECO:0000313" key="2">
    <source>
        <dbReference type="Proteomes" id="UP000320239"/>
    </source>
</evidence>
<comment type="caution">
    <text evidence="1">The sequence shown here is derived from an EMBL/GenBank/DDBJ whole genome shotgun (WGS) entry which is preliminary data.</text>
</comment>
<protein>
    <recommendedName>
        <fullName evidence="3">DUF541 domain-containing protein</fullName>
    </recommendedName>
</protein>
<dbReference type="Gene3D" id="3.30.110.170">
    <property type="entry name" value="Protein of unknown function (DUF541), domain 1"/>
    <property type="match status" value="1"/>
</dbReference>
<dbReference type="PANTHER" id="PTHR34387:SF1">
    <property type="entry name" value="PERIPLASMIC IMMUNOGENIC PROTEIN"/>
    <property type="match status" value="1"/>
</dbReference>
<keyword evidence="2" id="KW-1185">Reference proteome</keyword>
<dbReference type="PANTHER" id="PTHR34387">
    <property type="entry name" value="SLR1258 PROTEIN"/>
    <property type="match status" value="1"/>
</dbReference>
<dbReference type="GO" id="GO:0006974">
    <property type="term" value="P:DNA damage response"/>
    <property type="evidence" value="ECO:0007669"/>
    <property type="project" value="TreeGrafter"/>
</dbReference>
<proteinExistence type="predicted"/>
<evidence type="ECO:0000313" key="1">
    <source>
        <dbReference type="EMBL" id="TWG25718.1"/>
    </source>
</evidence>
<dbReference type="Pfam" id="PF04402">
    <property type="entry name" value="SIMPL"/>
    <property type="match status" value="1"/>
</dbReference>
<evidence type="ECO:0008006" key="3">
    <source>
        <dbReference type="Google" id="ProtNLM"/>
    </source>
</evidence>
<dbReference type="Proteomes" id="UP000320239">
    <property type="component" value="Unassembled WGS sequence"/>
</dbReference>
<dbReference type="EMBL" id="VIWY01000001">
    <property type="protein sequence ID" value="TWG25718.1"/>
    <property type="molecule type" value="Genomic_DNA"/>
</dbReference>
<accession>A0A561WPE0</accession>
<organism evidence="1 2">
    <name type="scientific">Actinoplanes teichomyceticus</name>
    <dbReference type="NCBI Taxonomy" id="1867"/>
    <lineage>
        <taxon>Bacteria</taxon>
        <taxon>Bacillati</taxon>
        <taxon>Actinomycetota</taxon>
        <taxon>Actinomycetes</taxon>
        <taxon>Micromonosporales</taxon>
        <taxon>Micromonosporaceae</taxon>
        <taxon>Actinoplanes</taxon>
    </lineage>
</organism>
<sequence>MERPPVVVAHGEAVREVPPEQALVHVRAATSGRSREAVLERLAERAAAHGAVLDEFAAAIERRESEGLHVHPQTRRRTDEVRAHHGSVGTRVLVTDFTRLGDLLVRLAGEELTEVAGPYWRLRPGGRAGAEARRAAVTDALARAAEYAAAVGARVDRLVEINDAIPDEAAPIAFAAGSARDGSGPGFALEPELQIVRARVRVTVTITEPVLPDRPGDA</sequence>
<dbReference type="OrthoDB" id="3689574at2"/>
<dbReference type="InterPro" id="IPR007497">
    <property type="entry name" value="SIMPL/DUF541"/>
</dbReference>
<gene>
    <name evidence="1" type="ORF">FHX34_101690</name>
</gene>
<dbReference type="InterPro" id="IPR052022">
    <property type="entry name" value="26kDa_periplasmic_antigen"/>
</dbReference>